<dbReference type="SUPFAM" id="SSF63411">
    <property type="entry name" value="LuxS/MPP-like metallohydrolase"/>
    <property type="match status" value="4"/>
</dbReference>
<dbReference type="InterPro" id="IPR011249">
    <property type="entry name" value="Metalloenz_LuxS/M16"/>
</dbReference>
<dbReference type="AlphaFoldDB" id="I8I5C6"/>
<dbReference type="OrthoDB" id="9811314at2"/>
<dbReference type="InterPro" id="IPR011765">
    <property type="entry name" value="Pept_M16_N"/>
</dbReference>
<dbReference type="PATRIC" id="fig|1172194.4.peg.1669"/>
<evidence type="ECO:0000313" key="5">
    <source>
        <dbReference type="EMBL" id="EIT71591.1"/>
    </source>
</evidence>
<dbReference type="Pfam" id="PF00675">
    <property type="entry name" value="Peptidase_M16"/>
    <property type="match status" value="2"/>
</dbReference>
<feature type="region of interest" description="Disordered" evidence="1">
    <location>
        <begin position="35"/>
        <end position="54"/>
    </location>
</feature>
<dbReference type="Proteomes" id="UP000003704">
    <property type="component" value="Unassembled WGS sequence"/>
</dbReference>
<keyword evidence="6" id="KW-1185">Reference proteome</keyword>
<evidence type="ECO:0000256" key="1">
    <source>
        <dbReference type="SAM" id="MobiDB-lite"/>
    </source>
</evidence>
<feature type="region of interest" description="Disordered" evidence="1">
    <location>
        <begin position="486"/>
        <end position="507"/>
    </location>
</feature>
<feature type="domain" description="Peptidase M16 N-terminal" evidence="3">
    <location>
        <begin position="520"/>
        <end position="642"/>
    </location>
</feature>
<evidence type="ECO:0000256" key="2">
    <source>
        <dbReference type="SAM" id="SignalP"/>
    </source>
</evidence>
<feature type="domain" description="Peptidase M16 N-terminal" evidence="3">
    <location>
        <begin position="81"/>
        <end position="215"/>
    </location>
</feature>
<feature type="domain" description="Peptidase M16 C-terminal" evidence="4">
    <location>
        <begin position="677"/>
        <end position="852"/>
    </location>
</feature>
<sequence>MPSLDRLAARVLRSPLSCMLLSGALAACAGSASTKPDASTPSAATPLADAAKPPKASAARSQAFDIPYTKHILPNGLTLIVHEDHKAPIVAVNVWYHVGSKDERPGRTGFAHLFEHLMFNGSEHLDDEFFRPLEAVGASKMNGTTWYDRTNYFENVPTSALDMTLWMESDRMGHLVGAIDQKKLNEQREVVLNEKRQGENEPYGKVDDLIARETYPAGHPYSWTTIGSEADLNAATLTDVKQWFADNYGAANAVLVLAGDVNTDEVIKKVEHYFGDIPSGPVRERHGDWVAKMSGNKRSTIQDRVPQARLYQTWNVPGFCAYDTNLLQAASEILANGKNSRLYQRLVYRDRIATDVGAGIGPFEIGSQLQLMTTVAPGVETAKVEQAIEEELTRFLKDGPTEQELERVKIGLESSFVRGLERVDGFTGKSSQLAQYQVYCGSPDYYKKELDWVFAATPEKVRQTTRDWLSDGRFTLTVEPFPEYTTAKTGADRSKLPKPGDAPALKLPPLQRTTLSNGLRVLLAERHEVPVVQASLMVDAGYSADLGIGAGTAKMMLDMIDEGTDSKTSQQIAAESEDLGARIAATANQDSLLIGLNALKRQLKPSLDLFADVLLHPNFPADELERMKQQRLAAIAQEKSQPVGLLTRLYPGLIYGPDHAYSNPRSGNGNEAAVAALTRDDLEAFYARWVRPDNAQLLIVGDTTLAEIKPLLEARLGDWKAPAAALPKKNMAEVAAPAAPRVFLINKTGAAQTLVSAVSIAPPKNDPDDLAMTLANNVLGGMFMSRLNLNLREDKHWSYGASSVLGTTKGPRPFLAYAPVQADKTVESIKEMDRELRGFVGKKGVSKTELQLSADNLVVGLPGDNETAGEVAGSYLNILQFGLPDSYYNDLVPKVEAMTTQQADAAAKKFLKPDQLTWVIVGDLSKIEAPVRALKLGEVKVLDADGKVLR</sequence>
<dbReference type="PROSITE" id="PS51257">
    <property type="entry name" value="PROKAR_LIPOPROTEIN"/>
    <property type="match status" value="1"/>
</dbReference>
<feature type="chain" id="PRO_5003713784" evidence="2">
    <location>
        <begin position="30"/>
        <end position="950"/>
    </location>
</feature>
<protein>
    <submittedName>
        <fullName evidence="5">Peptidase M16 domain protein</fullName>
    </submittedName>
</protein>
<evidence type="ECO:0000259" key="3">
    <source>
        <dbReference type="Pfam" id="PF00675"/>
    </source>
</evidence>
<dbReference type="STRING" id="1172194.WQQ_17280"/>
<dbReference type="Gene3D" id="3.30.830.10">
    <property type="entry name" value="Metalloenzyme, LuxS/M16 peptidase-like"/>
    <property type="match status" value="4"/>
</dbReference>
<dbReference type="InterPro" id="IPR007863">
    <property type="entry name" value="Peptidase_M16_C"/>
</dbReference>
<dbReference type="GO" id="GO:0046872">
    <property type="term" value="F:metal ion binding"/>
    <property type="evidence" value="ECO:0007669"/>
    <property type="project" value="InterPro"/>
</dbReference>
<dbReference type="EMBL" id="AKGD01000001">
    <property type="protein sequence ID" value="EIT71591.1"/>
    <property type="molecule type" value="Genomic_DNA"/>
</dbReference>
<evidence type="ECO:0000259" key="4">
    <source>
        <dbReference type="Pfam" id="PF05193"/>
    </source>
</evidence>
<dbReference type="PANTHER" id="PTHR11851">
    <property type="entry name" value="METALLOPROTEASE"/>
    <property type="match status" value="1"/>
</dbReference>
<reference evidence="5 6" key="1">
    <citation type="journal article" date="2012" name="J. Bacteriol.">
        <title>Genome Sequence of n-Alkane-Degrading Hydrocarboniphaga effusa Strain AP103T (ATCC BAA-332T).</title>
        <authorList>
            <person name="Chang H.K."/>
            <person name="Zylstra G.J."/>
            <person name="Chae J.C."/>
        </authorList>
    </citation>
    <scope>NUCLEOTIDE SEQUENCE [LARGE SCALE GENOMIC DNA]</scope>
    <source>
        <strain evidence="5 6">AP103</strain>
    </source>
</reference>
<name>I8I5C6_9GAMM</name>
<accession>I8I5C6</accession>
<dbReference type="PANTHER" id="PTHR11851:SF224">
    <property type="entry name" value="PROCESSING PROTEASE"/>
    <property type="match status" value="1"/>
</dbReference>
<comment type="caution">
    <text evidence="5">The sequence shown here is derived from an EMBL/GenBank/DDBJ whole genome shotgun (WGS) entry which is preliminary data.</text>
</comment>
<gene>
    <name evidence="5" type="ORF">WQQ_17280</name>
</gene>
<dbReference type="Pfam" id="PF05193">
    <property type="entry name" value="Peptidase_M16_C"/>
    <property type="match status" value="2"/>
</dbReference>
<organism evidence="5 6">
    <name type="scientific">Hydrocarboniphaga effusa AP103</name>
    <dbReference type="NCBI Taxonomy" id="1172194"/>
    <lineage>
        <taxon>Bacteria</taxon>
        <taxon>Pseudomonadati</taxon>
        <taxon>Pseudomonadota</taxon>
        <taxon>Gammaproteobacteria</taxon>
        <taxon>Nevskiales</taxon>
        <taxon>Nevskiaceae</taxon>
        <taxon>Hydrocarboniphaga</taxon>
    </lineage>
</organism>
<feature type="domain" description="Peptidase M16 C-terminal" evidence="4">
    <location>
        <begin position="235"/>
        <end position="411"/>
    </location>
</feature>
<proteinExistence type="predicted"/>
<keyword evidence="2" id="KW-0732">Signal</keyword>
<dbReference type="InterPro" id="IPR050361">
    <property type="entry name" value="MPP/UQCRC_Complex"/>
</dbReference>
<feature type="signal peptide" evidence="2">
    <location>
        <begin position="1"/>
        <end position="29"/>
    </location>
</feature>
<evidence type="ECO:0000313" key="6">
    <source>
        <dbReference type="Proteomes" id="UP000003704"/>
    </source>
</evidence>